<dbReference type="SUPFAM" id="SSF74650">
    <property type="entry name" value="Galactose mutarotase-like"/>
    <property type="match status" value="1"/>
</dbReference>
<gene>
    <name evidence="1" type="ORF">GM50_14620</name>
</gene>
<reference evidence="1" key="1">
    <citation type="submission" date="2014-05" db="EMBL/GenBank/DDBJ databases">
        <title>Key roles for freshwater Actinobacteria revealed by deep metagenomic sequencing.</title>
        <authorList>
            <person name="Ghai R."/>
            <person name="Mizuno C.M."/>
            <person name="Picazo A."/>
            <person name="Camacho A."/>
            <person name="Rodriguez-Valera F."/>
        </authorList>
    </citation>
    <scope>NUCLEOTIDE SEQUENCE</scope>
</reference>
<dbReference type="GO" id="GO:0005975">
    <property type="term" value="P:carbohydrate metabolic process"/>
    <property type="evidence" value="ECO:0007669"/>
    <property type="project" value="InterPro"/>
</dbReference>
<dbReference type="Pfam" id="PF01263">
    <property type="entry name" value="Aldose_epim"/>
    <property type="match status" value="1"/>
</dbReference>
<organism evidence="1">
    <name type="scientific">freshwater metagenome</name>
    <dbReference type="NCBI Taxonomy" id="449393"/>
    <lineage>
        <taxon>unclassified sequences</taxon>
        <taxon>metagenomes</taxon>
        <taxon>ecological metagenomes</taxon>
    </lineage>
</organism>
<name>A0A094PZ66_9ZZZZ</name>
<dbReference type="AlphaFoldDB" id="A0A094PZ66"/>
<protein>
    <recommendedName>
        <fullName evidence="2">Galactose mutarotase</fullName>
    </recommendedName>
</protein>
<dbReference type="GO" id="GO:0016853">
    <property type="term" value="F:isomerase activity"/>
    <property type="evidence" value="ECO:0007669"/>
    <property type="project" value="InterPro"/>
</dbReference>
<dbReference type="InterPro" id="IPR008183">
    <property type="entry name" value="Aldose_1/G6P_1-epimerase"/>
</dbReference>
<dbReference type="EMBL" id="JNSK01000067">
    <property type="protein sequence ID" value="KGA16397.1"/>
    <property type="molecule type" value="Genomic_DNA"/>
</dbReference>
<dbReference type="GO" id="GO:0030246">
    <property type="term" value="F:carbohydrate binding"/>
    <property type="evidence" value="ECO:0007669"/>
    <property type="project" value="InterPro"/>
</dbReference>
<comment type="caution">
    <text evidence="1">The sequence shown here is derived from an EMBL/GenBank/DDBJ whole genome shotgun (WGS) entry which is preliminary data.</text>
</comment>
<dbReference type="InterPro" id="IPR011013">
    <property type="entry name" value="Gal_mutarotase_sf_dom"/>
</dbReference>
<dbReference type="InterPro" id="IPR014718">
    <property type="entry name" value="GH-type_carb-bd"/>
</dbReference>
<dbReference type="Gene3D" id="2.70.98.10">
    <property type="match status" value="1"/>
</dbReference>
<sequence>MQYIDDAEFQIAIDLDNGARISSITWRDLQFTIPYRGTPMHSGWYAMGPWAGRIRDGIIRGEDGEEIQLPTNFVPPHAMHGLGFTASWQEIGPGRSLLHLPKPYGGATMEQTIEVLDDAIRWSLEYDPGDCKLPAWIGMHPWFARDLDRGGSAQIEFKAAKMLKRDDEGIPTGEIIAPTSGTWDDAFTEIQGVPAIIWEDVARIDIESDAPWWVVFNEDSEGICIEPQTAPPDAQNLGISGEHYLEALFVFSEA</sequence>
<evidence type="ECO:0000313" key="1">
    <source>
        <dbReference type="EMBL" id="KGA16397.1"/>
    </source>
</evidence>
<proteinExistence type="predicted"/>
<accession>A0A094PZ66</accession>
<evidence type="ECO:0008006" key="2">
    <source>
        <dbReference type="Google" id="ProtNLM"/>
    </source>
</evidence>